<keyword evidence="2" id="KW-1185">Reference proteome</keyword>
<dbReference type="EMBL" id="JBGNUJ010000004">
    <property type="protein sequence ID" value="KAL3960491.1"/>
    <property type="molecule type" value="Genomic_DNA"/>
</dbReference>
<evidence type="ECO:0000313" key="2">
    <source>
        <dbReference type="Proteomes" id="UP001638806"/>
    </source>
</evidence>
<accession>A0ACC4DYJ6</accession>
<proteinExistence type="predicted"/>
<protein>
    <submittedName>
        <fullName evidence="1">Uncharacterized protein</fullName>
    </submittedName>
</protein>
<comment type="caution">
    <text evidence="1">The sequence shown here is derived from an EMBL/GenBank/DDBJ whole genome shotgun (WGS) entry which is preliminary data.</text>
</comment>
<organism evidence="1 2">
    <name type="scientific">Purpureocillium lilacinum</name>
    <name type="common">Paecilomyces lilacinus</name>
    <dbReference type="NCBI Taxonomy" id="33203"/>
    <lineage>
        <taxon>Eukaryota</taxon>
        <taxon>Fungi</taxon>
        <taxon>Dikarya</taxon>
        <taxon>Ascomycota</taxon>
        <taxon>Pezizomycotina</taxon>
        <taxon>Sordariomycetes</taxon>
        <taxon>Hypocreomycetidae</taxon>
        <taxon>Hypocreales</taxon>
        <taxon>Ophiocordycipitaceae</taxon>
        <taxon>Purpureocillium</taxon>
    </lineage>
</organism>
<evidence type="ECO:0000313" key="1">
    <source>
        <dbReference type="EMBL" id="KAL3960491.1"/>
    </source>
</evidence>
<gene>
    <name evidence="1" type="ORF">ACCO45_005608</name>
</gene>
<sequence>MVVAGDSTLGRRTLPGPPRSRPRRWAIPERGHHAQTIRRPASRQAEPPRTSLTYAVSLPRLLLFAVTRIENQGRRVVCEPTDPGDVDGTANGVHS</sequence>
<reference evidence="1" key="1">
    <citation type="submission" date="2024-12" db="EMBL/GenBank/DDBJ databases">
        <title>Comparative genomics and development of molecular markers within Purpureocillium lilacinum and among Purpureocillium species.</title>
        <authorList>
            <person name="Yeh Z.-Y."/>
            <person name="Ni N.-T."/>
            <person name="Lo P.-H."/>
            <person name="Mushyakhwo K."/>
            <person name="Lin C.-F."/>
            <person name="Nai Y.-S."/>
        </authorList>
    </citation>
    <scope>NUCLEOTIDE SEQUENCE</scope>
    <source>
        <strain evidence="1">NCHU-NPUST-175</strain>
    </source>
</reference>
<dbReference type="Proteomes" id="UP001638806">
    <property type="component" value="Unassembled WGS sequence"/>
</dbReference>
<name>A0ACC4DYJ6_PURLI</name>